<evidence type="ECO:0000313" key="2">
    <source>
        <dbReference type="EMBL" id="AZQ36828.1"/>
    </source>
</evidence>
<dbReference type="KEGG" id="scya:EJ357_28060"/>
<organism evidence="2 3">
    <name type="scientific">Streptomyces cyaneochromogenes</name>
    <dbReference type="NCBI Taxonomy" id="2496836"/>
    <lineage>
        <taxon>Bacteria</taxon>
        <taxon>Bacillati</taxon>
        <taxon>Actinomycetota</taxon>
        <taxon>Actinomycetes</taxon>
        <taxon>Kitasatosporales</taxon>
        <taxon>Streptomycetaceae</taxon>
        <taxon>Streptomyces</taxon>
    </lineage>
</organism>
<proteinExistence type="predicted"/>
<protein>
    <submittedName>
        <fullName evidence="2">Uncharacterized protein</fullName>
    </submittedName>
</protein>
<dbReference type="Proteomes" id="UP000280298">
    <property type="component" value="Chromosome"/>
</dbReference>
<name>A0A3S9MCE5_9ACTN</name>
<evidence type="ECO:0000256" key="1">
    <source>
        <dbReference type="SAM" id="MobiDB-lite"/>
    </source>
</evidence>
<dbReference type="EMBL" id="CP034539">
    <property type="protein sequence ID" value="AZQ36828.1"/>
    <property type="molecule type" value="Genomic_DNA"/>
</dbReference>
<evidence type="ECO:0000313" key="3">
    <source>
        <dbReference type="Proteomes" id="UP000280298"/>
    </source>
</evidence>
<keyword evidence="3" id="KW-1185">Reference proteome</keyword>
<dbReference type="AlphaFoldDB" id="A0A3S9MCE5"/>
<sequence length="100" mass="10637">MRAGDSSAVAGLPVGIASLLMALADFFRQEPAVPDPAAYADDLARTLRAQWLEEAEARRLRDPRVLPLAWTSTAREVAREGGPVSGPGGLQADDVRRVLG</sequence>
<dbReference type="RefSeq" id="WP_126394312.1">
    <property type="nucleotide sequence ID" value="NZ_CP034539.1"/>
</dbReference>
<feature type="region of interest" description="Disordered" evidence="1">
    <location>
        <begin position="77"/>
        <end position="100"/>
    </location>
</feature>
<accession>A0A3S9MCE5</accession>
<gene>
    <name evidence="2" type="ORF">EJ357_28060</name>
</gene>
<reference evidence="2 3" key="1">
    <citation type="journal article" date="2019" name="Int. J. Syst. Evol. Microbiol.">
        <title>Streptomyces cyaneochromogenes sp. nov., a blue pigment-producing actinomycete from manganese-contaminated soil.</title>
        <authorList>
            <person name="Tang X."/>
            <person name="Zhao J."/>
            <person name="Li K."/>
            <person name="Chen Z."/>
            <person name="Sun Y."/>
            <person name="Gao J."/>
        </authorList>
    </citation>
    <scope>NUCLEOTIDE SEQUENCE [LARGE SCALE GENOMIC DNA]</scope>
    <source>
        <strain evidence="2 3">MK-45</strain>
    </source>
</reference>